<organism evidence="1 2">
    <name type="scientific">Phytophthora rubi</name>
    <dbReference type="NCBI Taxonomy" id="129364"/>
    <lineage>
        <taxon>Eukaryota</taxon>
        <taxon>Sar</taxon>
        <taxon>Stramenopiles</taxon>
        <taxon>Oomycota</taxon>
        <taxon>Peronosporomycetes</taxon>
        <taxon>Peronosporales</taxon>
        <taxon>Peronosporaceae</taxon>
        <taxon>Phytophthora</taxon>
    </lineage>
</organism>
<proteinExistence type="predicted"/>
<dbReference type="EMBL" id="QXFV01001061">
    <property type="protein sequence ID" value="KAE9016463.1"/>
    <property type="molecule type" value="Genomic_DNA"/>
</dbReference>
<protein>
    <submittedName>
        <fullName evidence="1">Uncharacterized protein</fullName>
    </submittedName>
</protein>
<dbReference type="Proteomes" id="UP000429607">
    <property type="component" value="Unassembled WGS sequence"/>
</dbReference>
<reference evidence="1 2" key="1">
    <citation type="submission" date="2018-09" db="EMBL/GenBank/DDBJ databases">
        <title>Genomic investigation of the strawberry pathogen Phytophthora fragariae indicates pathogenicity is determined by transcriptional variation in three key races.</title>
        <authorList>
            <person name="Adams T.M."/>
            <person name="Armitage A.D."/>
            <person name="Sobczyk M.K."/>
            <person name="Bates H.J."/>
            <person name="Dunwell J.M."/>
            <person name="Nellist C.F."/>
            <person name="Harrison R.J."/>
        </authorList>
    </citation>
    <scope>NUCLEOTIDE SEQUENCE [LARGE SCALE GENOMIC DNA]</scope>
    <source>
        <strain evidence="1 2">SCRP249</strain>
    </source>
</reference>
<comment type="caution">
    <text evidence="1">The sequence shown here is derived from an EMBL/GenBank/DDBJ whole genome shotgun (WGS) entry which is preliminary data.</text>
</comment>
<evidence type="ECO:0000313" key="2">
    <source>
        <dbReference type="Proteomes" id="UP000429607"/>
    </source>
</evidence>
<gene>
    <name evidence="1" type="ORF">PR001_g14647</name>
</gene>
<evidence type="ECO:0000313" key="1">
    <source>
        <dbReference type="EMBL" id="KAE9016463.1"/>
    </source>
</evidence>
<name>A0A6A3LKW3_9STRA</name>
<sequence length="641" mass="71859">MSVVHDCFEKLELYMGHRLRVMNQQRAVSKMLDSLKKQAVQCETLDEAVVTIDFNVNATPVRFGDKMDEHDDENQTKWHGAMVQFWVADVDATAPAEIYEHKLYYHYVSNPANGQMKYTVAALVEAVLIDIKRDLPHIKRVVIRSENVPAYQNAFVVTLLPLIGFSCGIEVTRFLQSEAEDGKSLLEAQFARATTKVKAWVRQGHCCSTPSEFVAALISDGGIPDTAAEVVEYNGGSLQLLAGRVATMAKSFAALAGRVNDIFYEYDHSITSDSRDTSTLGFDVTRCPSVWVRTFKYSEIGLGRLLELDSMAGTCTLHACEDDDMADPMETIETAVEGNNDETQDRVWDKVANGEEDVVESENDNELDLSSEIVLPRRAVGLVTGVRVISEAQIRRRTRKLPCSDGSVADLPASKEPSHTSQKDMVTYAKKYLLAIETGGAKSVVDLSNLFKEMTTLRYRFTNGQDNLQAQLQQGWAQRPSKERMYGVKYLPRYMNDVRGLFERGGADRHDEMCPARVVEVLQSWDTNRYDVPGENEVRGAISQLRAERCKRGLPADGAFEPRKKHRMEPMHADYFQELVTTRPQVGRKEAVLLFRMKFPEATELYSDARLKSKVSILRGMLPKSTPSQGVAIDASHEQAD</sequence>
<dbReference type="PANTHER" id="PTHR33845">
    <property type="entry name" value="C2H2-TYPE DOMAIN-CONTAINING PROTEIN"/>
    <property type="match status" value="1"/>
</dbReference>
<dbReference type="AlphaFoldDB" id="A0A6A3LKW3"/>
<accession>A0A6A3LKW3</accession>
<dbReference type="PANTHER" id="PTHR33845:SF1">
    <property type="entry name" value="C2H2-TYPE DOMAIN-CONTAINING PROTEIN"/>
    <property type="match status" value="1"/>
</dbReference>